<dbReference type="AlphaFoldDB" id="A0A3P6T1B3"/>
<protein>
    <submittedName>
        <fullName evidence="1">Uncharacterized protein</fullName>
    </submittedName>
</protein>
<name>A0A3P6T1B3_CYLGO</name>
<gene>
    <name evidence="1" type="ORF">CGOC_LOCUS7868</name>
</gene>
<dbReference type="EMBL" id="UYRV01027931">
    <property type="protein sequence ID" value="VDK81732.1"/>
    <property type="molecule type" value="Genomic_DNA"/>
</dbReference>
<accession>A0A3P6T1B3</accession>
<evidence type="ECO:0000313" key="2">
    <source>
        <dbReference type="Proteomes" id="UP000271889"/>
    </source>
</evidence>
<proteinExistence type="predicted"/>
<evidence type="ECO:0000313" key="1">
    <source>
        <dbReference type="EMBL" id="VDK81732.1"/>
    </source>
</evidence>
<keyword evidence="2" id="KW-1185">Reference proteome</keyword>
<reference evidence="1 2" key="1">
    <citation type="submission" date="2018-11" db="EMBL/GenBank/DDBJ databases">
        <authorList>
            <consortium name="Pathogen Informatics"/>
        </authorList>
    </citation>
    <scope>NUCLEOTIDE SEQUENCE [LARGE SCALE GENOMIC DNA]</scope>
</reference>
<sequence>MNCEDVKSLFEEVKKIAPRLNIQKYSYPTKPSFYNGFKAIDVRDPLAKTLSELLRIADEAQFQNRLTELLSFLDQKGQ</sequence>
<organism evidence="1 2">
    <name type="scientific">Cylicostephanus goldi</name>
    <name type="common">Nematode worm</name>
    <dbReference type="NCBI Taxonomy" id="71465"/>
    <lineage>
        <taxon>Eukaryota</taxon>
        <taxon>Metazoa</taxon>
        <taxon>Ecdysozoa</taxon>
        <taxon>Nematoda</taxon>
        <taxon>Chromadorea</taxon>
        <taxon>Rhabditida</taxon>
        <taxon>Rhabditina</taxon>
        <taxon>Rhabditomorpha</taxon>
        <taxon>Strongyloidea</taxon>
        <taxon>Strongylidae</taxon>
        <taxon>Cylicostephanus</taxon>
    </lineage>
</organism>
<dbReference type="Proteomes" id="UP000271889">
    <property type="component" value="Unassembled WGS sequence"/>
</dbReference>